<feature type="transmembrane region" description="Helical" evidence="1">
    <location>
        <begin position="88"/>
        <end position="109"/>
    </location>
</feature>
<reference evidence="2 3" key="1">
    <citation type="submission" date="2022-07" db="EMBL/GenBank/DDBJ databases">
        <title>Novel species in genus cellulomonas.</title>
        <authorList>
            <person name="Ye L."/>
        </authorList>
    </citation>
    <scope>NUCLEOTIDE SEQUENCE [LARGE SCALE GENOMIC DNA]</scope>
    <source>
        <strain evidence="3">zg-B89</strain>
    </source>
</reference>
<sequence>MGAVTTRRAAAEDADARGGAPSGWAIAGVLTGLVVAATMVGLLLVRTRNRLDGRLDGSPWLDRVLEYDVDWYLGSLRRLSAHVPAGPWAGVLVGVAVLALVTALATAVVRRRRA</sequence>
<evidence type="ECO:0000256" key="1">
    <source>
        <dbReference type="SAM" id="Phobius"/>
    </source>
</evidence>
<keyword evidence="3" id="KW-1185">Reference proteome</keyword>
<evidence type="ECO:0000313" key="3">
    <source>
        <dbReference type="Proteomes" id="UP001316384"/>
    </source>
</evidence>
<name>A0ABY5KLT7_9CELL</name>
<keyword evidence="1" id="KW-0812">Transmembrane</keyword>
<accession>A0ABY5KLT7</accession>
<proteinExistence type="predicted"/>
<dbReference type="RefSeq" id="WP_227575252.1">
    <property type="nucleotide sequence ID" value="NZ_CP101987.1"/>
</dbReference>
<dbReference type="Proteomes" id="UP001316384">
    <property type="component" value="Chromosome"/>
</dbReference>
<protein>
    <submittedName>
        <fullName evidence="2">Uncharacterized protein</fullName>
    </submittedName>
</protein>
<evidence type="ECO:0000313" key="2">
    <source>
        <dbReference type="EMBL" id="UUI71464.1"/>
    </source>
</evidence>
<feature type="transmembrane region" description="Helical" evidence="1">
    <location>
        <begin position="24"/>
        <end position="45"/>
    </location>
</feature>
<gene>
    <name evidence="2" type="ORF">NP048_16980</name>
</gene>
<dbReference type="EMBL" id="CP101987">
    <property type="protein sequence ID" value="UUI71464.1"/>
    <property type="molecule type" value="Genomic_DNA"/>
</dbReference>
<keyword evidence="1" id="KW-1133">Transmembrane helix</keyword>
<keyword evidence="1" id="KW-0472">Membrane</keyword>
<organism evidence="2 3">
    <name type="scientific">Cellulomonas xiejunii</name>
    <dbReference type="NCBI Taxonomy" id="2968083"/>
    <lineage>
        <taxon>Bacteria</taxon>
        <taxon>Bacillati</taxon>
        <taxon>Actinomycetota</taxon>
        <taxon>Actinomycetes</taxon>
        <taxon>Micrococcales</taxon>
        <taxon>Cellulomonadaceae</taxon>
        <taxon>Cellulomonas</taxon>
    </lineage>
</organism>